<protein>
    <submittedName>
        <fullName evidence="3">Uncharacterized protein</fullName>
    </submittedName>
</protein>
<gene>
    <name evidence="3" type="ORF">BaRGS_00017782</name>
</gene>
<evidence type="ECO:0000256" key="2">
    <source>
        <dbReference type="SAM" id="Phobius"/>
    </source>
</evidence>
<dbReference type="EMBL" id="JACVVK020000121">
    <property type="protein sequence ID" value="KAK7490910.1"/>
    <property type="molecule type" value="Genomic_DNA"/>
</dbReference>
<sequence length="135" mass="14925">MMPRLNYNTMDMTRSTDPTADDSPEDSGSHRYVHLESFELPSETKPPKQTTPLLNGKSLPGKIASLFCDCWGGNGYEDLPGGKKKSRFELRRNLTALGGVFAPVALGQLATNIFLRTGECPEETSERIRDSLTFV</sequence>
<keyword evidence="4" id="KW-1185">Reference proteome</keyword>
<organism evidence="3 4">
    <name type="scientific">Batillaria attramentaria</name>
    <dbReference type="NCBI Taxonomy" id="370345"/>
    <lineage>
        <taxon>Eukaryota</taxon>
        <taxon>Metazoa</taxon>
        <taxon>Spiralia</taxon>
        <taxon>Lophotrochozoa</taxon>
        <taxon>Mollusca</taxon>
        <taxon>Gastropoda</taxon>
        <taxon>Caenogastropoda</taxon>
        <taxon>Sorbeoconcha</taxon>
        <taxon>Cerithioidea</taxon>
        <taxon>Batillariidae</taxon>
        <taxon>Batillaria</taxon>
    </lineage>
</organism>
<feature type="compositionally biased region" description="Polar residues" evidence="1">
    <location>
        <begin position="1"/>
        <end position="18"/>
    </location>
</feature>
<feature type="transmembrane region" description="Helical" evidence="2">
    <location>
        <begin position="94"/>
        <end position="115"/>
    </location>
</feature>
<keyword evidence="2" id="KW-0812">Transmembrane</keyword>
<proteinExistence type="predicted"/>
<dbReference type="AlphaFoldDB" id="A0ABD0KUT1"/>
<dbReference type="Proteomes" id="UP001519460">
    <property type="component" value="Unassembled WGS sequence"/>
</dbReference>
<comment type="caution">
    <text evidence="3">The sequence shown here is derived from an EMBL/GenBank/DDBJ whole genome shotgun (WGS) entry which is preliminary data.</text>
</comment>
<evidence type="ECO:0000313" key="3">
    <source>
        <dbReference type="EMBL" id="KAK7490910.1"/>
    </source>
</evidence>
<keyword evidence="2" id="KW-1133">Transmembrane helix</keyword>
<evidence type="ECO:0000256" key="1">
    <source>
        <dbReference type="SAM" id="MobiDB-lite"/>
    </source>
</evidence>
<reference evidence="3 4" key="1">
    <citation type="journal article" date="2023" name="Sci. Data">
        <title>Genome assembly of the Korean intertidal mud-creeper Batillaria attramentaria.</title>
        <authorList>
            <person name="Patra A.K."/>
            <person name="Ho P.T."/>
            <person name="Jun S."/>
            <person name="Lee S.J."/>
            <person name="Kim Y."/>
            <person name="Won Y.J."/>
        </authorList>
    </citation>
    <scope>NUCLEOTIDE SEQUENCE [LARGE SCALE GENOMIC DNA]</scope>
    <source>
        <strain evidence="3">Wonlab-2016</strain>
    </source>
</reference>
<feature type="region of interest" description="Disordered" evidence="1">
    <location>
        <begin position="37"/>
        <end position="56"/>
    </location>
</feature>
<evidence type="ECO:0000313" key="4">
    <source>
        <dbReference type="Proteomes" id="UP001519460"/>
    </source>
</evidence>
<accession>A0ABD0KUT1</accession>
<feature type="region of interest" description="Disordered" evidence="1">
    <location>
        <begin position="1"/>
        <end position="31"/>
    </location>
</feature>
<keyword evidence="2" id="KW-0472">Membrane</keyword>
<name>A0ABD0KUT1_9CAEN</name>